<evidence type="ECO:0000256" key="5">
    <source>
        <dbReference type="ARBA" id="ARBA00023004"/>
    </source>
</evidence>
<dbReference type="SUPFAM" id="SSF46626">
    <property type="entry name" value="Cytochrome c"/>
    <property type="match status" value="2"/>
</dbReference>
<dbReference type="GO" id="GO:0046872">
    <property type="term" value="F:metal ion binding"/>
    <property type="evidence" value="ECO:0007669"/>
    <property type="project" value="UniProtKB-KW"/>
</dbReference>
<proteinExistence type="predicted"/>
<comment type="caution">
    <text evidence="8">The sequence shown here is derived from an EMBL/GenBank/DDBJ whole genome shotgun (WGS) entry which is preliminary data.</text>
</comment>
<dbReference type="Proteomes" id="UP000027284">
    <property type="component" value="Unassembled WGS sequence"/>
</dbReference>
<reference evidence="8 9" key="1">
    <citation type="submission" date="2014-04" db="EMBL/GenBank/DDBJ databases">
        <title>The Genome Sequence of Thermoanaerobaculum aquaticum MP-01, The First Cultivated Group 23 Acidobacterium.</title>
        <authorList>
            <person name="Stamps B.W."/>
            <person name="Losey N.A."/>
            <person name="Lawson P.A."/>
            <person name="Stevenson B.S."/>
        </authorList>
    </citation>
    <scope>NUCLEOTIDE SEQUENCE [LARGE SCALE GENOMIC DNA]</scope>
    <source>
        <strain evidence="8 9">MP-01</strain>
    </source>
</reference>
<feature type="domain" description="Cytochrome c" evidence="7">
    <location>
        <begin position="43"/>
        <end position="125"/>
    </location>
</feature>
<evidence type="ECO:0000313" key="8">
    <source>
        <dbReference type="EMBL" id="KDA53673.1"/>
    </source>
</evidence>
<sequence>MSEKLAKFIFWGGTLSSLALFLALTVDTHRQFDALTHADRLDEQVVAGKRAFEKYNCNDCHTILGFGGYYAPDLTRAYTRLGEDAIARRLTAPDVAFADSFRKMPKQNLSQQEIADIVAYLKWVSEIENHDWPPQDSTKRWKRSTENLLASATLSPGAALVKQEDCLACHKLGDAGTAKGPRFEWIGARRSADWIASFLENPEKQAPGAAMPAYSHLSPEQRRLVGEFIVSLAASHGR</sequence>
<dbReference type="PANTHER" id="PTHR37823:SF1">
    <property type="entry name" value="CYTOCHROME C-553-LIKE"/>
    <property type="match status" value="1"/>
</dbReference>
<dbReference type="PROSITE" id="PS51007">
    <property type="entry name" value="CYTC"/>
    <property type="match status" value="2"/>
</dbReference>
<organism evidence="8 9">
    <name type="scientific">Thermoanaerobaculum aquaticum</name>
    <dbReference type="NCBI Taxonomy" id="1312852"/>
    <lineage>
        <taxon>Bacteria</taxon>
        <taxon>Pseudomonadati</taxon>
        <taxon>Acidobacteriota</taxon>
        <taxon>Thermoanaerobaculia</taxon>
        <taxon>Thermoanaerobaculales</taxon>
        <taxon>Thermoanaerobaculaceae</taxon>
        <taxon>Thermoanaerobaculum</taxon>
    </lineage>
</organism>
<keyword evidence="9" id="KW-1185">Reference proteome</keyword>
<accession>A0A062XS55</accession>
<dbReference type="InterPro" id="IPR036909">
    <property type="entry name" value="Cyt_c-like_dom_sf"/>
</dbReference>
<evidence type="ECO:0000256" key="6">
    <source>
        <dbReference type="PROSITE-ProRule" id="PRU00433"/>
    </source>
</evidence>
<dbReference type="STRING" id="1312852.EG19_05595"/>
<evidence type="ECO:0000259" key="7">
    <source>
        <dbReference type="PROSITE" id="PS51007"/>
    </source>
</evidence>
<dbReference type="InterPro" id="IPR009056">
    <property type="entry name" value="Cyt_c-like_dom"/>
</dbReference>
<dbReference type="GO" id="GO:0009055">
    <property type="term" value="F:electron transfer activity"/>
    <property type="evidence" value="ECO:0007669"/>
    <property type="project" value="InterPro"/>
</dbReference>
<dbReference type="PANTHER" id="PTHR37823">
    <property type="entry name" value="CYTOCHROME C-553-LIKE"/>
    <property type="match status" value="1"/>
</dbReference>
<dbReference type="Gene3D" id="1.10.760.10">
    <property type="entry name" value="Cytochrome c-like domain"/>
    <property type="match status" value="2"/>
</dbReference>
<keyword evidence="5 6" id="KW-0408">Iron</keyword>
<dbReference type="GO" id="GO:0020037">
    <property type="term" value="F:heme binding"/>
    <property type="evidence" value="ECO:0007669"/>
    <property type="project" value="InterPro"/>
</dbReference>
<name>A0A062XS55_9BACT</name>
<evidence type="ECO:0000256" key="1">
    <source>
        <dbReference type="ARBA" id="ARBA00022448"/>
    </source>
</evidence>
<feature type="domain" description="Cytochrome c" evidence="7">
    <location>
        <begin position="152"/>
        <end position="233"/>
    </location>
</feature>
<dbReference type="Pfam" id="PF00034">
    <property type="entry name" value="Cytochrom_C"/>
    <property type="match status" value="2"/>
</dbReference>
<dbReference type="OrthoDB" id="7933886at2"/>
<evidence type="ECO:0000313" key="9">
    <source>
        <dbReference type="Proteomes" id="UP000027284"/>
    </source>
</evidence>
<keyword evidence="1" id="KW-0813">Transport</keyword>
<gene>
    <name evidence="8" type="ORF">EG19_05595</name>
</gene>
<evidence type="ECO:0000256" key="3">
    <source>
        <dbReference type="ARBA" id="ARBA00022723"/>
    </source>
</evidence>
<keyword evidence="2 6" id="KW-0349">Heme</keyword>
<evidence type="ECO:0000256" key="4">
    <source>
        <dbReference type="ARBA" id="ARBA00022982"/>
    </source>
</evidence>
<dbReference type="AlphaFoldDB" id="A0A062XS55"/>
<dbReference type="EMBL" id="JMFG01000020">
    <property type="protein sequence ID" value="KDA53673.1"/>
    <property type="molecule type" value="Genomic_DNA"/>
</dbReference>
<evidence type="ECO:0000256" key="2">
    <source>
        <dbReference type="ARBA" id="ARBA00022617"/>
    </source>
</evidence>
<dbReference type="InterPro" id="IPR051811">
    <property type="entry name" value="Cytochrome_c550/c551-like"/>
</dbReference>
<keyword evidence="3 6" id="KW-0479">Metal-binding</keyword>
<keyword evidence="4" id="KW-0249">Electron transport</keyword>
<protein>
    <recommendedName>
        <fullName evidence="7">Cytochrome c domain-containing protein</fullName>
    </recommendedName>
</protein>
<dbReference type="RefSeq" id="WP_038049555.1">
    <property type="nucleotide sequence ID" value="NZ_JMFG01000020.1"/>
</dbReference>